<dbReference type="Gene3D" id="1.25.40.20">
    <property type="entry name" value="Ankyrin repeat-containing domain"/>
    <property type="match status" value="1"/>
</dbReference>
<keyword evidence="4" id="KW-1185">Reference proteome</keyword>
<accession>A2EUE7</accession>
<dbReference type="InParanoid" id="A2EUE7"/>
<dbReference type="SMR" id="A2EUE7"/>
<dbReference type="PANTHER" id="PTHR24164:SF4">
    <property type="entry name" value="RELA-ASSOCIATED INHIBITOR"/>
    <property type="match status" value="1"/>
</dbReference>
<dbReference type="STRING" id="5722.A2EUE7"/>
<dbReference type="SUPFAM" id="SSF48403">
    <property type="entry name" value="Ankyrin repeat"/>
    <property type="match status" value="1"/>
</dbReference>
<reference evidence="3" key="1">
    <citation type="submission" date="2006-10" db="EMBL/GenBank/DDBJ databases">
        <authorList>
            <person name="Amadeo P."/>
            <person name="Zhao Q."/>
            <person name="Wortman J."/>
            <person name="Fraser-Liggett C."/>
            <person name="Carlton J."/>
        </authorList>
    </citation>
    <scope>NUCLEOTIDE SEQUENCE</scope>
    <source>
        <strain evidence="3">G3</strain>
    </source>
</reference>
<proteinExistence type="predicted"/>
<evidence type="ECO:0000256" key="1">
    <source>
        <dbReference type="PROSITE-ProRule" id="PRU00023"/>
    </source>
</evidence>
<dbReference type="AlphaFoldDB" id="A2EUE7"/>
<dbReference type="InterPro" id="IPR036770">
    <property type="entry name" value="Ankyrin_rpt-contain_sf"/>
</dbReference>
<feature type="repeat" description="ANK" evidence="1">
    <location>
        <begin position="224"/>
        <end position="256"/>
    </location>
</feature>
<dbReference type="Pfam" id="PF12796">
    <property type="entry name" value="Ank_2"/>
    <property type="match status" value="1"/>
</dbReference>
<dbReference type="VEuPathDB" id="TrichDB:TVAGG3_0317300"/>
<feature type="region of interest" description="Disordered" evidence="2">
    <location>
        <begin position="116"/>
        <end position="165"/>
    </location>
</feature>
<feature type="compositionally biased region" description="Polar residues" evidence="2">
    <location>
        <begin position="127"/>
        <end position="140"/>
    </location>
</feature>
<feature type="compositionally biased region" description="Pro residues" evidence="2">
    <location>
        <begin position="141"/>
        <end position="162"/>
    </location>
</feature>
<feature type="compositionally biased region" description="Basic and acidic residues" evidence="2">
    <location>
        <begin position="116"/>
        <end position="126"/>
    </location>
</feature>
<sequence>MNRGFTFVSLTMTKHFQSLGKQVDKWFNDNGFIETHTKFQICTTLEYTKLSVDQFCEFFKRISEYFDEKDTYEMMQHAHINFDEDKANYYRVLESISQLLKFKLLSDIITFLQTDTKPESQQDSKELPSSTPITSNTQPPQLTPVSPPKSTPPPQPQTPPQPATVKSIEETENNKLQLIKCGNKNPDFSKLYKILERAADQGDEATIKFAVDEKYTEMRFEFGNGRDVVLQAALNGNLHLIQMLNKFGANMKTKDKEFYTILHLFCLKGNLEGVIWSVDYVDINGKKNDQWTPLHIAACTNNAKICEFLLSLPNIEKNALNNHKKTPLDVATAEHCKEAIKVLKKYGCK</sequence>
<dbReference type="PANTHER" id="PTHR24164">
    <property type="entry name" value="RELA-ASSOCIATED INHIBITOR"/>
    <property type="match status" value="1"/>
</dbReference>
<dbReference type="SMART" id="SM00248">
    <property type="entry name" value="ANK"/>
    <property type="match status" value="3"/>
</dbReference>
<dbReference type="RefSeq" id="XP_001315929.1">
    <property type="nucleotide sequence ID" value="XM_001315894.1"/>
</dbReference>
<name>A2EUE7_TRIV3</name>
<evidence type="ECO:0000313" key="4">
    <source>
        <dbReference type="Proteomes" id="UP000001542"/>
    </source>
</evidence>
<dbReference type="Proteomes" id="UP000001542">
    <property type="component" value="Unassembled WGS sequence"/>
</dbReference>
<dbReference type="EMBL" id="DS113496">
    <property type="protein sequence ID" value="EAY03706.1"/>
    <property type="molecule type" value="Genomic_DNA"/>
</dbReference>
<keyword evidence="1" id="KW-0040">ANK repeat</keyword>
<dbReference type="PROSITE" id="PS50088">
    <property type="entry name" value="ANK_REPEAT"/>
    <property type="match status" value="1"/>
</dbReference>
<protein>
    <submittedName>
        <fullName evidence="3">Ankyrin repeat protein, putative</fullName>
    </submittedName>
</protein>
<dbReference type="InterPro" id="IPR028320">
    <property type="entry name" value="iASPP"/>
</dbReference>
<evidence type="ECO:0000313" key="3">
    <source>
        <dbReference type="EMBL" id="EAY03706.1"/>
    </source>
</evidence>
<gene>
    <name evidence="3" type="ORF">TVAG_473300</name>
</gene>
<dbReference type="GO" id="GO:0006355">
    <property type="term" value="P:regulation of DNA-templated transcription"/>
    <property type="evidence" value="ECO:0007669"/>
    <property type="project" value="InterPro"/>
</dbReference>
<reference evidence="3" key="2">
    <citation type="journal article" date="2007" name="Science">
        <title>Draft genome sequence of the sexually transmitted pathogen Trichomonas vaginalis.</title>
        <authorList>
            <person name="Carlton J.M."/>
            <person name="Hirt R.P."/>
            <person name="Silva J.C."/>
            <person name="Delcher A.L."/>
            <person name="Schatz M."/>
            <person name="Zhao Q."/>
            <person name="Wortman J.R."/>
            <person name="Bidwell S.L."/>
            <person name="Alsmark U.C.M."/>
            <person name="Besteiro S."/>
            <person name="Sicheritz-Ponten T."/>
            <person name="Noel C.J."/>
            <person name="Dacks J.B."/>
            <person name="Foster P.G."/>
            <person name="Simillion C."/>
            <person name="Van de Peer Y."/>
            <person name="Miranda-Saavedra D."/>
            <person name="Barton G.J."/>
            <person name="Westrop G.D."/>
            <person name="Mueller S."/>
            <person name="Dessi D."/>
            <person name="Fiori P.L."/>
            <person name="Ren Q."/>
            <person name="Paulsen I."/>
            <person name="Zhang H."/>
            <person name="Bastida-Corcuera F.D."/>
            <person name="Simoes-Barbosa A."/>
            <person name="Brown M.T."/>
            <person name="Hayes R.D."/>
            <person name="Mukherjee M."/>
            <person name="Okumura C.Y."/>
            <person name="Schneider R."/>
            <person name="Smith A.J."/>
            <person name="Vanacova S."/>
            <person name="Villalvazo M."/>
            <person name="Haas B.J."/>
            <person name="Pertea M."/>
            <person name="Feldblyum T.V."/>
            <person name="Utterback T.R."/>
            <person name="Shu C.L."/>
            <person name="Osoegawa K."/>
            <person name="de Jong P.J."/>
            <person name="Hrdy I."/>
            <person name="Horvathova L."/>
            <person name="Zubacova Z."/>
            <person name="Dolezal P."/>
            <person name="Malik S.B."/>
            <person name="Logsdon J.M. Jr."/>
            <person name="Henze K."/>
            <person name="Gupta A."/>
            <person name="Wang C.C."/>
            <person name="Dunne R.L."/>
            <person name="Upcroft J.A."/>
            <person name="Upcroft P."/>
            <person name="White O."/>
            <person name="Salzberg S.L."/>
            <person name="Tang P."/>
            <person name="Chiu C.-H."/>
            <person name="Lee Y.-S."/>
            <person name="Embley T.M."/>
            <person name="Coombs G.H."/>
            <person name="Mottram J.C."/>
            <person name="Tachezy J."/>
            <person name="Fraser-Liggett C.M."/>
            <person name="Johnson P.J."/>
        </authorList>
    </citation>
    <scope>NUCLEOTIDE SEQUENCE [LARGE SCALE GENOMIC DNA]</scope>
    <source>
        <strain evidence="3">G3</strain>
    </source>
</reference>
<dbReference type="KEGG" id="tva:4761552"/>
<dbReference type="InterPro" id="IPR002110">
    <property type="entry name" value="Ankyrin_rpt"/>
</dbReference>
<organism evidence="3 4">
    <name type="scientific">Trichomonas vaginalis (strain ATCC PRA-98 / G3)</name>
    <dbReference type="NCBI Taxonomy" id="412133"/>
    <lineage>
        <taxon>Eukaryota</taxon>
        <taxon>Metamonada</taxon>
        <taxon>Parabasalia</taxon>
        <taxon>Trichomonadida</taxon>
        <taxon>Trichomonadidae</taxon>
        <taxon>Trichomonas</taxon>
    </lineage>
</organism>
<dbReference type="VEuPathDB" id="TrichDB:TVAG_473300"/>
<evidence type="ECO:0000256" key="2">
    <source>
        <dbReference type="SAM" id="MobiDB-lite"/>
    </source>
</evidence>
<dbReference type="eggNOG" id="KOG0504">
    <property type="taxonomic scope" value="Eukaryota"/>
</dbReference>